<dbReference type="KEGG" id="mox:DAMO_2009"/>
<organism evidence="1 2">
    <name type="scientific">Methylomirabilis oxygeniifera</name>
    <dbReference type="NCBI Taxonomy" id="671143"/>
    <lineage>
        <taxon>Bacteria</taxon>
        <taxon>Candidatus Methylomirabilota</taxon>
        <taxon>Candidatus Methylomirabilia</taxon>
        <taxon>Candidatus Methylomirabilales</taxon>
        <taxon>Candidatus Methylomirabilaceae</taxon>
        <taxon>Candidatus Methylomirabilis</taxon>
    </lineage>
</organism>
<dbReference type="EMBL" id="FP565575">
    <property type="protein sequence ID" value="CBE69059.1"/>
    <property type="molecule type" value="Genomic_DNA"/>
</dbReference>
<dbReference type="STRING" id="671143.DAMO_2009"/>
<name>D5MH28_METO1</name>
<proteinExistence type="predicted"/>
<sequence>MNQNYVLTEFLNRTGTRTATETSYWNSNIITHIRPHLLNALSGLPEHTVRRWLWALLSAADVPFECEGILAGEHVLRYLVDRHLSSTLSLTRINARSTTVSWQPNPLDPTIPHQVLDALFHALRGLSPERTAPLNRRPPQREGEIWSFYLQAFPFGKKCPSALLFATCGILLGLRLQLYHRNEPETLKWYATAARMLFKYFNHNRLTTPIQPLNRKDFLAIVEWSLQALTKNLRRSNDPKALRELYRVRLKRLFDGHQAKKHPHVGPTKNNIKTPEPAIASYEHRPMDDLPPEMAGDDPAAASLNPLHIDECVGYDTDDDDGTAGDTVIQERDLAIHRSAIYTQPPTQDVVPRKPSLSSSDVSRFILHQFPFWWDPLRGGIGPHRLIAWHRQIDAWLQTGVADGRLLVPPLSMYYGWAGFAITEIQVASYPTDEDAPTIPRDCFLFDPVRWLFFYYQQTLQGRSSFIPKSPDGWRPSTRWIAVPVAPRLSPLLATTLKFLDAHNALVEGASLLQILTRDGTLTPLTPRRFKQIHRSILKKTQRDLPTPPALARAFHPLITTLCGLDEVSARYLSRRTITRGFVQSHYTHLTFDRFFQVCYQAWNILDKWLCGFME</sequence>
<gene>
    <name evidence="1" type="ORF">DAMO_2009</name>
</gene>
<accession>D5MH28</accession>
<dbReference type="Proteomes" id="UP000006898">
    <property type="component" value="Chromosome"/>
</dbReference>
<protein>
    <submittedName>
        <fullName evidence="1">Uncharacterized protein</fullName>
    </submittedName>
</protein>
<dbReference type="HOGENOM" id="CLU_443907_0_0_0"/>
<evidence type="ECO:0000313" key="1">
    <source>
        <dbReference type="EMBL" id="CBE69059.1"/>
    </source>
</evidence>
<reference evidence="1 2" key="1">
    <citation type="journal article" date="2010" name="Nature">
        <title>Nitrite-driven anaerobic methane oxidation by oxygenic bacteria.</title>
        <authorList>
            <person name="Ettwig K.F."/>
            <person name="Butler M.K."/>
            <person name="Le Paslier D."/>
            <person name="Pelletier E."/>
            <person name="Mangenot S."/>
            <person name="Kuypers M.M.M."/>
            <person name="Schreiber F."/>
            <person name="Dutilh B.E."/>
            <person name="Zedelius J."/>
            <person name="de Beer D."/>
            <person name="Gloerich J."/>
            <person name="Wessels H.J.C.T."/>
            <person name="van Allen T."/>
            <person name="Luesken F."/>
            <person name="Wu M."/>
            <person name="van de Pas-Schoonen K.T."/>
            <person name="Op den Camp H.J.M."/>
            <person name="Janssen-Megens E.M."/>
            <person name="Francoijs K-J."/>
            <person name="Stunnenberg H."/>
            <person name="Weissenbach J."/>
            <person name="Jetten M.S.M."/>
            <person name="Strous M."/>
        </authorList>
    </citation>
    <scope>NUCLEOTIDE SEQUENCE [LARGE SCALE GENOMIC DNA]</scope>
</reference>
<dbReference type="AlphaFoldDB" id="D5MH28"/>
<evidence type="ECO:0000313" key="2">
    <source>
        <dbReference type="Proteomes" id="UP000006898"/>
    </source>
</evidence>